<reference evidence="2" key="3">
    <citation type="submission" date="2025-09" db="UniProtKB">
        <authorList>
            <consortium name="Ensembl"/>
        </authorList>
    </citation>
    <scope>IDENTIFICATION</scope>
</reference>
<evidence type="ECO:0000256" key="1">
    <source>
        <dbReference type="SAM" id="MobiDB-lite"/>
    </source>
</evidence>
<proteinExistence type="predicted"/>
<dbReference type="Gene3D" id="3.40.50.720">
    <property type="entry name" value="NAD(P)-binding Rossmann-like Domain"/>
    <property type="match status" value="1"/>
</dbReference>
<feature type="region of interest" description="Disordered" evidence="1">
    <location>
        <begin position="136"/>
        <end position="158"/>
    </location>
</feature>
<dbReference type="GO" id="GO:0050577">
    <property type="term" value="F:GDP-L-fucose synthase activity"/>
    <property type="evidence" value="ECO:0007669"/>
    <property type="project" value="TreeGrafter"/>
</dbReference>
<protein>
    <submittedName>
        <fullName evidence="2">Uncharacterized protein</fullName>
    </submittedName>
</protein>
<reference evidence="2" key="2">
    <citation type="submission" date="2025-08" db="UniProtKB">
        <authorList>
            <consortium name="Ensembl"/>
        </authorList>
    </citation>
    <scope>IDENTIFICATION</scope>
</reference>
<reference evidence="2" key="1">
    <citation type="submission" date="2018-09" db="EMBL/GenBank/DDBJ databases">
        <title>Common duck and Muscovy duck high density SNP chip.</title>
        <authorList>
            <person name="Vignal A."/>
            <person name="Thebault N."/>
            <person name="Warren W.C."/>
        </authorList>
    </citation>
    <scope>NUCLEOTIDE SEQUENCE [LARGE SCALE GENOMIC DNA]</scope>
</reference>
<evidence type="ECO:0000313" key="2">
    <source>
        <dbReference type="Ensembl" id="ENSCMMP00000009343.1"/>
    </source>
</evidence>
<sequence length="158" mass="16805">MGPPKVSKRILVTGGTGLVGRAIQKVVADGEGRPDEEWLFVSSKDADLTAGCRRWSPASPPPGPGTALPIPTLFIQPIRGQNLSMEHFWLLRGVPRGEKPPEHPTSKIALKFLTPHGSHGVRQEVAAEFPLGFLSSLVPRSTTGHPTAPTSATPTPRG</sequence>
<keyword evidence="3" id="KW-1185">Reference proteome</keyword>
<dbReference type="PANTHER" id="PTHR43238">
    <property type="entry name" value="GDP-L-FUCOSE SYNTHASE"/>
    <property type="match status" value="1"/>
</dbReference>
<dbReference type="PANTHER" id="PTHR43238:SF1">
    <property type="entry name" value="GDP-L-FUCOSE SYNTHASE"/>
    <property type="match status" value="1"/>
</dbReference>
<dbReference type="Ensembl" id="ENSCMMT00000010295.1">
    <property type="protein sequence ID" value="ENSCMMP00000009343.1"/>
    <property type="gene ID" value="ENSCMMG00000005925.1"/>
</dbReference>
<dbReference type="Proteomes" id="UP000694556">
    <property type="component" value="Chromosome 2"/>
</dbReference>
<evidence type="ECO:0000313" key="3">
    <source>
        <dbReference type="Proteomes" id="UP000694556"/>
    </source>
</evidence>
<dbReference type="AlphaFoldDB" id="A0A8C3BSD0"/>
<accession>A0A8C3BSD0</accession>
<feature type="compositionally biased region" description="Low complexity" evidence="1">
    <location>
        <begin position="141"/>
        <end position="158"/>
    </location>
</feature>
<name>A0A8C3BSD0_CAIMO</name>
<organism evidence="2 3">
    <name type="scientific">Cairina moschata</name>
    <name type="common">Muscovy duck</name>
    <dbReference type="NCBI Taxonomy" id="8855"/>
    <lineage>
        <taxon>Eukaryota</taxon>
        <taxon>Metazoa</taxon>
        <taxon>Chordata</taxon>
        <taxon>Craniata</taxon>
        <taxon>Vertebrata</taxon>
        <taxon>Euteleostomi</taxon>
        <taxon>Archelosauria</taxon>
        <taxon>Archosauria</taxon>
        <taxon>Dinosauria</taxon>
        <taxon>Saurischia</taxon>
        <taxon>Theropoda</taxon>
        <taxon>Coelurosauria</taxon>
        <taxon>Aves</taxon>
        <taxon>Neognathae</taxon>
        <taxon>Galloanserae</taxon>
        <taxon>Anseriformes</taxon>
        <taxon>Anatidae</taxon>
        <taxon>Anatinae</taxon>
        <taxon>Cairina</taxon>
    </lineage>
</organism>